<dbReference type="Proteomes" id="UP000283872">
    <property type="component" value="Unassembled WGS sequence"/>
</dbReference>
<dbReference type="EMBL" id="JANDWN010000029">
    <property type="protein sequence ID" value="MCP9600459.1"/>
    <property type="molecule type" value="Genomic_DNA"/>
</dbReference>
<evidence type="ECO:0000313" key="10">
    <source>
        <dbReference type="Proteomes" id="UP001204486"/>
    </source>
</evidence>
<evidence type="ECO:0000256" key="1">
    <source>
        <dbReference type="SAM" id="SignalP"/>
    </source>
</evidence>
<proteinExistence type="predicted"/>
<evidence type="ECO:0000313" key="9">
    <source>
        <dbReference type="Proteomes" id="UP000286501"/>
    </source>
</evidence>
<feature type="signal peptide" evidence="1">
    <location>
        <begin position="1"/>
        <end position="22"/>
    </location>
</feature>
<dbReference type="RefSeq" id="WP_117586077.1">
    <property type="nucleotide sequence ID" value="NZ_JANDWK010000027.1"/>
</dbReference>
<evidence type="ECO:0000313" key="3">
    <source>
        <dbReference type="EMBL" id="MCW4094384.1"/>
    </source>
</evidence>
<evidence type="ECO:0000313" key="4">
    <source>
        <dbReference type="EMBL" id="RGS17191.1"/>
    </source>
</evidence>
<dbReference type="EMBL" id="QRIN01000028">
    <property type="protein sequence ID" value="RHG65696.1"/>
    <property type="molecule type" value="Genomic_DNA"/>
</dbReference>
<dbReference type="AlphaFoldDB" id="A0A3E5EBU4"/>
<organism evidence="2 10">
    <name type="scientific">Segatella copri</name>
    <dbReference type="NCBI Taxonomy" id="165179"/>
    <lineage>
        <taxon>Bacteria</taxon>
        <taxon>Pseudomonadati</taxon>
        <taxon>Bacteroidota</taxon>
        <taxon>Bacteroidia</taxon>
        <taxon>Bacteroidales</taxon>
        <taxon>Prevotellaceae</taxon>
        <taxon>Segatella</taxon>
    </lineage>
</organism>
<sequence>MKTIKSFGIALLLLLVSTTVSAQCTFRNTAFKSGEFLTYNLYYNWKFVWVKAGNASMSIVQTTRHGKPAYRGSLVTRGNKRVDDIFVLRDTLLCYSGTDLAPMYFRKGAHEGKRYTVDEVFYSYSGGRCHLKQHRQQHDGKHVWKNATYDDCVFDMMNIFLRARSFDPANWKKGYTVKFPIADGKNRTPAQIKFDGKVTIKADNGVKYRCLRLAYMEYEDRKYKRIVDFYVTDDENHIPIRLDMFLKFGAAKAFLVGMKGVRNPVSSIVK</sequence>
<gene>
    <name evidence="6" type="ORF">DW079_05540</name>
    <name evidence="5" type="ORF">DW250_08015</name>
    <name evidence="4" type="ORF">DWY11_05055</name>
    <name evidence="2" type="ORF">NNC55_10905</name>
    <name evidence="3" type="ORF">ONT05_12670</name>
</gene>
<dbReference type="EMBL" id="JAPDUS010000027">
    <property type="protein sequence ID" value="MCW4094384.1"/>
    <property type="molecule type" value="Genomic_DNA"/>
</dbReference>
<dbReference type="EMBL" id="QRVA01000008">
    <property type="protein sequence ID" value="RGS17191.1"/>
    <property type="molecule type" value="Genomic_DNA"/>
</dbReference>
<evidence type="ECO:0000313" key="2">
    <source>
        <dbReference type="EMBL" id="MCP9600459.1"/>
    </source>
</evidence>
<evidence type="ECO:0000313" key="8">
    <source>
        <dbReference type="Proteomes" id="UP000286211"/>
    </source>
</evidence>
<dbReference type="Proteomes" id="UP000286211">
    <property type="component" value="Unassembled WGS sequence"/>
</dbReference>
<accession>A0A3E5EBU4</accession>
<comment type="caution">
    <text evidence="2">The sequence shown here is derived from an EMBL/GenBank/DDBJ whole genome shotgun (WGS) entry which is preliminary data.</text>
</comment>
<evidence type="ECO:0000313" key="7">
    <source>
        <dbReference type="Proteomes" id="UP000283872"/>
    </source>
</evidence>
<dbReference type="Proteomes" id="UP001204486">
    <property type="component" value="Unassembled WGS sequence"/>
</dbReference>
<dbReference type="Pfam" id="PF11306">
    <property type="entry name" value="DUF3108"/>
    <property type="match status" value="1"/>
</dbReference>
<reference evidence="2" key="2">
    <citation type="submission" date="2022-07" db="EMBL/GenBank/DDBJ databases">
        <title>Prevotella copri.</title>
        <authorList>
            <person name="Yang C."/>
        </authorList>
    </citation>
    <scope>NUCLEOTIDE SEQUENCE</scope>
    <source>
        <strain evidence="2">HF1476</strain>
    </source>
</reference>
<name>A0A3E5EBU4_9BACT</name>
<feature type="chain" id="PRO_5043182916" evidence="1">
    <location>
        <begin position="23"/>
        <end position="270"/>
    </location>
</feature>
<dbReference type="Proteomes" id="UP001209074">
    <property type="component" value="Unassembled WGS sequence"/>
</dbReference>
<evidence type="ECO:0000313" key="6">
    <source>
        <dbReference type="EMBL" id="RHK11096.1"/>
    </source>
</evidence>
<dbReference type="EMBL" id="QRNB01000021">
    <property type="protein sequence ID" value="RHK11096.1"/>
    <property type="molecule type" value="Genomic_DNA"/>
</dbReference>
<reference evidence="7 8" key="1">
    <citation type="submission" date="2018-08" db="EMBL/GenBank/DDBJ databases">
        <title>A genome reference for cultivated species of the human gut microbiota.</title>
        <authorList>
            <person name="Zou Y."/>
            <person name="Xue W."/>
            <person name="Luo G."/>
        </authorList>
    </citation>
    <scope>NUCLEOTIDE SEQUENCE [LARGE SCALE GENOMIC DNA]</scope>
    <source>
        <strain evidence="4 7">AF24-12</strain>
        <strain evidence="6 8">AF46-2NS</strain>
        <strain evidence="5 9">AM22-1</strain>
    </source>
</reference>
<keyword evidence="1" id="KW-0732">Signal</keyword>
<evidence type="ECO:0000313" key="5">
    <source>
        <dbReference type="EMBL" id="RHG65696.1"/>
    </source>
</evidence>
<dbReference type="InterPro" id="IPR021457">
    <property type="entry name" value="DUF3108"/>
</dbReference>
<protein>
    <submittedName>
        <fullName evidence="2">DUF3108 domain-containing protein</fullName>
    </submittedName>
</protein>
<dbReference type="Proteomes" id="UP000286501">
    <property type="component" value="Unassembled WGS sequence"/>
</dbReference>
<reference evidence="3" key="3">
    <citation type="submission" date="2022-11" db="EMBL/GenBank/DDBJ databases">
        <title>Genomic repertoires linked with pathogenic potency of arthritogenic Prevotella copri isolated from the gut of rheumatoid arthritis patients.</title>
        <authorList>
            <person name="Nii T."/>
            <person name="Maeda Y."/>
            <person name="Motooka D."/>
            <person name="Naito M."/>
            <person name="Matsumoto Y."/>
            <person name="Ogawa T."/>
            <person name="Oguro-Igashira E."/>
            <person name="Kishikawa T."/>
            <person name="Yamashita M."/>
            <person name="Koizumi S."/>
            <person name="Kurakawa T."/>
            <person name="Okumura R."/>
            <person name="Kayama H."/>
            <person name="Murakami M."/>
            <person name="Sakaguchi T."/>
            <person name="Das B."/>
            <person name="Nakamura S."/>
            <person name="Okada Y."/>
            <person name="Kumanogoh A."/>
            <person name="Takeda K."/>
        </authorList>
    </citation>
    <scope>NUCLEOTIDE SEQUENCE</scope>
    <source>
        <strain evidence="3">N016-13</strain>
    </source>
</reference>